<dbReference type="PANTHER" id="PTHR12213">
    <property type="entry name" value="CORRINOID ADENOSYLTRANSFERASE"/>
    <property type="match status" value="1"/>
</dbReference>
<feature type="region of interest" description="Disordered" evidence="7">
    <location>
        <begin position="1"/>
        <end position="25"/>
    </location>
</feature>
<proteinExistence type="inferred from homology"/>
<dbReference type="EMBL" id="CP017415">
    <property type="protein sequence ID" value="AOU98733.1"/>
    <property type="molecule type" value="Genomic_DNA"/>
</dbReference>
<keyword evidence="5 6" id="KW-0067">ATP-binding</keyword>
<evidence type="ECO:0000259" key="8">
    <source>
        <dbReference type="Pfam" id="PF01923"/>
    </source>
</evidence>
<evidence type="ECO:0000256" key="4">
    <source>
        <dbReference type="ARBA" id="ARBA00022741"/>
    </source>
</evidence>
<dbReference type="GO" id="GO:0009236">
    <property type="term" value="P:cobalamin biosynthetic process"/>
    <property type="evidence" value="ECO:0007669"/>
    <property type="project" value="UniProtKB-UniRule"/>
</dbReference>
<comment type="similarity">
    <text evidence="1 6">Belongs to the Cob(I)alamin adenosyltransferase family.</text>
</comment>
<comment type="catalytic activity">
    <reaction evidence="6">
        <text>2 cob(II)yrinate a,c diamide + reduced [electron-transfer flavoprotein] + 2 ATP = 2 adenosylcob(III)yrinate a,c-diamide + 2 triphosphate + oxidized [electron-transfer flavoprotein] + 3 H(+)</text>
        <dbReference type="Rhea" id="RHEA:11528"/>
        <dbReference type="Rhea" id="RHEA-COMP:10685"/>
        <dbReference type="Rhea" id="RHEA-COMP:10686"/>
        <dbReference type="ChEBI" id="CHEBI:15378"/>
        <dbReference type="ChEBI" id="CHEBI:18036"/>
        <dbReference type="ChEBI" id="CHEBI:30616"/>
        <dbReference type="ChEBI" id="CHEBI:57692"/>
        <dbReference type="ChEBI" id="CHEBI:58307"/>
        <dbReference type="ChEBI" id="CHEBI:58503"/>
        <dbReference type="ChEBI" id="CHEBI:58537"/>
        <dbReference type="EC" id="2.5.1.17"/>
    </reaction>
</comment>
<feature type="domain" description="Cobalamin adenosyltransferase-like" evidence="8">
    <location>
        <begin position="8"/>
        <end position="166"/>
    </location>
</feature>
<dbReference type="PANTHER" id="PTHR12213:SF0">
    <property type="entry name" value="CORRINOID ADENOSYLTRANSFERASE MMAB"/>
    <property type="match status" value="1"/>
</dbReference>
<evidence type="ECO:0000256" key="2">
    <source>
        <dbReference type="ARBA" id="ARBA00011233"/>
    </source>
</evidence>
<dbReference type="FunFam" id="1.20.1200.10:FF:000001">
    <property type="entry name" value="Cob(I)yrinic acid a,c-diamide adenosyltransferase"/>
    <property type="match status" value="1"/>
</dbReference>
<dbReference type="Gene3D" id="1.20.1200.10">
    <property type="entry name" value="Cobalamin adenosyltransferase-like"/>
    <property type="match status" value="1"/>
</dbReference>
<keyword evidence="10" id="KW-1185">Reference proteome</keyword>
<dbReference type="SUPFAM" id="SSF89028">
    <property type="entry name" value="Cobalamin adenosyltransferase-like"/>
    <property type="match status" value="1"/>
</dbReference>
<evidence type="ECO:0000256" key="3">
    <source>
        <dbReference type="ARBA" id="ARBA00022679"/>
    </source>
</evidence>
<reference evidence="10" key="1">
    <citation type="submission" date="2016-09" db="EMBL/GenBank/DDBJ databases">
        <title>Acidihalobacter prosperus F5.</title>
        <authorList>
            <person name="Khaleque H.N."/>
            <person name="Ramsay J.P."/>
            <person name="Kaksonen A.H."/>
            <person name="Boxall N.J."/>
            <person name="Watkin E.L.J."/>
        </authorList>
    </citation>
    <scope>NUCLEOTIDE SEQUENCE [LARGE SCALE GENOMIC DNA]</scope>
    <source>
        <strain evidence="10">F5</strain>
    </source>
</reference>
<dbReference type="InterPro" id="IPR029499">
    <property type="entry name" value="PduO-typ"/>
</dbReference>
<dbReference type="GO" id="GO:0008817">
    <property type="term" value="F:corrinoid adenosyltransferase activity"/>
    <property type="evidence" value="ECO:0007669"/>
    <property type="project" value="UniProtKB-UniRule"/>
</dbReference>
<dbReference type="Pfam" id="PF01923">
    <property type="entry name" value="Cob_adeno_trans"/>
    <property type="match status" value="1"/>
</dbReference>
<dbReference type="Proteomes" id="UP000095401">
    <property type="component" value="Chromosome"/>
</dbReference>
<dbReference type="NCBIfam" id="TIGR00636">
    <property type="entry name" value="PduO_Nterm"/>
    <property type="match status" value="1"/>
</dbReference>
<sequence>MGNRLTRIYTRTGDDGTTGLGDGSRVPKDAPRVVAMGEVDELNSALALVLAEAALSESVRACLTRVQHELFVLGGSLSLPGQSLMGLDASERLERELDGFNDSLPPLREFILPGGGRAASACHLARAVCRRAERALVTLNRREPVDAALRRYLNRLSDLLFVLARVLAREGGAGEVYWRKPDAPGGEEG</sequence>
<protein>
    <recommendedName>
        <fullName evidence="6">Corrinoid adenosyltransferase</fullName>
        <ecNumber evidence="6">2.5.1.17</ecNumber>
    </recommendedName>
    <alternativeName>
        <fullName evidence="6">Cob(II)alamin adenosyltransferase</fullName>
    </alternativeName>
    <alternativeName>
        <fullName evidence="6">Cob(II)yrinic acid a,c-diamide adenosyltransferase</fullName>
    </alternativeName>
    <alternativeName>
        <fullName evidence="6">Cobinamide/cobalamin adenosyltransferase</fullName>
    </alternativeName>
</protein>
<dbReference type="InterPro" id="IPR036451">
    <property type="entry name" value="CblAdoTrfase-like_sf"/>
</dbReference>
<keyword evidence="3 6" id="KW-0808">Transferase</keyword>
<dbReference type="KEGG" id="aprs:BI364_12850"/>
<comment type="catalytic activity">
    <reaction evidence="6">
        <text>2 cob(II)alamin + reduced [electron-transfer flavoprotein] + 2 ATP = 2 adenosylcob(III)alamin + 2 triphosphate + oxidized [electron-transfer flavoprotein] + 3 H(+)</text>
        <dbReference type="Rhea" id="RHEA:28671"/>
        <dbReference type="Rhea" id="RHEA-COMP:10685"/>
        <dbReference type="Rhea" id="RHEA-COMP:10686"/>
        <dbReference type="ChEBI" id="CHEBI:15378"/>
        <dbReference type="ChEBI" id="CHEBI:16304"/>
        <dbReference type="ChEBI" id="CHEBI:18036"/>
        <dbReference type="ChEBI" id="CHEBI:18408"/>
        <dbReference type="ChEBI" id="CHEBI:30616"/>
        <dbReference type="ChEBI" id="CHEBI:57692"/>
        <dbReference type="ChEBI" id="CHEBI:58307"/>
        <dbReference type="EC" id="2.5.1.17"/>
    </reaction>
</comment>
<keyword evidence="6" id="KW-0169">Cobalamin biosynthesis</keyword>
<evidence type="ECO:0000313" key="10">
    <source>
        <dbReference type="Proteomes" id="UP000095401"/>
    </source>
</evidence>
<dbReference type="GO" id="GO:0005524">
    <property type="term" value="F:ATP binding"/>
    <property type="evidence" value="ECO:0007669"/>
    <property type="project" value="UniProtKB-UniRule"/>
</dbReference>
<evidence type="ECO:0000313" key="9">
    <source>
        <dbReference type="EMBL" id="AOU98733.1"/>
    </source>
</evidence>
<accession>A0A1D8IQQ3</accession>
<evidence type="ECO:0000256" key="7">
    <source>
        <dbReference type="SAM" id="MobiDB-lite"/>
    </source>
</evidence>
<dbReference type="RefSeq" id="WP_070079090.1">
    <property type="nucleotide sequence ID" value="NZ_CP017415.1"/>
</dbReference>
<comment type="subunit">
    <text evidence="2">Homotrimer.</text>
</comment>
<dbReference type="UniPathway" id="UPA00148">
    <property type="reaction ID" value="UER00233"/>
</dbReference>
<evidence type="ECO:0000256" key="1">
    <source>
        <dbReference type="ARBA" id="ARBA00007487"/>
    </source>
</evidence>
<keyword evidence="4 6" id="KW-0547">Nucleotide-binding</keyword>
<dbReference type="InterPro" id="IPR016030">
    <property type="entry name" value="CblAdoTrfase-like"/>
</dbReference>
<name>A0A1D8IQQ3_9GAMM</name>
<dbReference type="AlphaFoldDB" id="A0A1D8IQQ3"/>
<gene>
    <name evidence="9" type="ORF">BI364_12850</name>
</gene>
<comment type="pathway">
    <text evidence="6">Cofactor biosynthesis; adenosylcobalamin biosynthesis; adenosylcobalamin from cob(II)yrinate a,c-diamide: step 2/7.</text>
</comment>
<evidence type="ECO:0000256" key="6">
    <source>
        <dbReference type="RuleBase" id="RU366026"/>
    </source>
</evidence>
<organism evidence="9 10">
    <name type="scientific">Acidihalobacter yilgarnensis</name>
    <dbReference type="NCBI Taxonomy" id="2819280"/>
    <lineage>
        <taxon>Bacteria</taxon>
        <taxon>Pseudomonadati</taxon>
        <taxon>Pseudomonadota</taxon>
        <taxon>Gammaproteobacteria</taxon>
        <taxon>Chromatiales</taxon>
        <taxon>Ectothiorhodospiraceae</taxon>
        <taxon>Acidihalobacter</taxon>
    </lineage>
</organism>
<dbReference type="EC" id="2.5.1.17" evidence="6"/>
<evidence type="ECO:0000256" key="5">
    <source>
        <dbReference type="ARBA" id="ARBA00022840"/>
    </source>
</evidence>